<dbReference type="InterPro" id="IPR044005">
    <property type="entry name" value="DZR_2"/>
</dbReference>
<keyword evidence="5" id="KW-1185">Reference proteome</keyword>
<feature type="domain" description="Phosphoribosyltransferase" evidence="2">
    <location>
        <begin position="185"/>
        <end position="236"/>
    </location>
</feature>
<evidence type="ECO:0000313" key="5">
    <source>
        <dbReference type="Proteomes" id="UP000549457"/>
    </source>
</evidence>
<name>A0A840SR53_9RHOB</name>
<dbReference type="Pfam" id="PF18912">
    <property type="entry name" value="DZR_2"/>
    <property type="match status" value="1"/>
</dbReference>
<dbReference type="SUPFAM" id="SSF53271">
    <property type="entry name" value="PRTase-like"/>
    <property type="match status" value="1"/>
</dbReference>
<dbReference type="CDD" id="cd06223">
    <property type="entry name" value="PRTases_typeI"/>
    <property type="match status" value="1"/>
</dbReference>
<evidence type="ECO:0000259" key="3">
    <source>
        <dbReference type="Pfam" id="PF18912"/>
    </source>
</evidence>
<dbReference type="PANTHER" id="PTHR47505">
    <property type="entry name" value="DNA UTILIZATION PROTEIN YHGH"/>
    <property type="match status" value="1"/>
</dbReference>
<organism evidence="4 5">
    <name type="scientific">Amaricoccus macauensis</name>
    <dbReference type="NCBI Taxonomy" id="57001"/>
    <lineage>
        <taxon>Bacteria</taxon>
        <taxon>Pseudomonadati</taxon>
        <taxon>Pseudomonadota</taxon>
        <taxon>Alphaproteobacteria</taxon>
        <taxon>Rhodobacterales</taxon>
        <taxon>Paracoccaceae</taxon>
        <taxon>Amaricoccus</taxon>
    </lineage>
</organism>
<proteinExistence type="inferred from homology"/>
<evidence type="ECO:0000313" key="4">
    <source>
        <dbReference type="EMBL" id="MBB5223584.1"/>
    </source>
</evidence>
<accession>A0A840SR53</accession>
<dbReference type="EMBL" id="JACHFM010000004">
    <property type="protein sequence ID" value="MBB5223584.1"/>
    <property type="molecule type" value="Genomic_DNA"/>
</dbReference>
<dbReference type="PANTHER" id="PTHR47505:SF1">
    <property type="entry name" value="DNA UTILIZATION PROTEIN YHGH"/>
    <property type="match status" value="1"/>
</dbReference>
<comment type="similarity">
    <text evidence="1">Belongs to the ComF/GntX family.</text>
</comment>
<reference evidence="4 5" key="1">
    <citation type="submission" date="2020-08" db="EMBL/GenBank/DDBJ databases">
        <title>Genomic Encyclopedia of Type Strains, Phase IV (KMG-IV): sequencing the most valuable type-strain genomes for metagenomic binning, comparative biology and taxonomic classification.</title>
        <authorList>
            <person name="Goeker M."/>
        </authorList>
    </citation>
    <scope>NUCLEOTIDE SEQUENCE [LARGE SCALE GENOMIC DNA]</scope>
    <source>
        <strain evidence="4 5">DSM 101730</strain>
    </source>
</reference>
<dbReference type="InterPro" id="IPR029057">
    <property type="entry name" value="PRTase-like"/>
</dbReference>
<dbReference type="InterPro" id="IPR051910">
    <property type="entry name" value="ComF/GntX_DNA_util-trans"/>
</dbReference>
<gene>
    <name evidence="4" type="ORF">HNP73_003538</name>
</gene>
<dbReference type="Proteomes" id="UP000549457">
    <property type="component" value="Unassembled WGS sequence"/>
</dbReference>
<dbReference type="AlphaFoldDB" id="A0A840SR53"/>
<dbReference type="RefSeq" id="WP_184152785.1">
    <property type="nucleotide sequence ID" value="NZ_JACHFM010000004.1"/>
</dbReference>
<dbReference type="Pfam" id="PF00156">
    <property type="entry name" value="Pribosyltran"/>
    <property type="match status" value="1"/>
</dbReference>
<evidence type="ECO:0000256" key="1">
    <source>
        <dbReference type="ARBA" id="ARBA00008007"/>
    </source>
</evidence>
<evidence type="ECO:0000259" key="2">
    <source>
        <dbReference type="Pfam" id="PF00156"/>
    </source>
</evidence>
<feature type="domain" description="Double zinc ribbon" evidence="3">
    <location>
        <begin position="12"/>
        <end position="70"/>
    </location>
</feature>
<sequence>MTMLETMTKAVVDGVFPPRCLACATPTESAGRLCATCWGETHFITGTTCRRCGAPLHGEAGAEDTCERCLRHPPGWDRGAAALVYGGAGRRMVLALKHGDRLDTAGPLAAWMAAAGRPLLADADVIAPVPLHWWRLLRRRYNQSSELARRIGRLAERPVIPDLLVRRRATPPQAGGREARAANQANAFALARRRSVAGQRVLLIDDVLTTGATLSACTEVLRAGGAAAVDVLVLARVAFDESLGL</sequence>
<comment type="caution">
    <text evidence="4">The sequence shown here is derived from an EMBL/GenBank/DDBJ whole genome shotgun (WGS) entry which is preliminary data.</text>
</comment>
<dbReference type="InterPro" id="IPR000836">
    <property type="entry name" value="PRTase_dom"/>
</dbReference>
<protein>
    <submittedName>
        <fullName evidence="4">ComF family protein</fullName>
    </submittedName>
</protein>
<dbReference type="Gene3D" id="3.40.50.2020">
    <property type="match status" value="1"/>
</dbReference>